<dbReference type="Proteomes" id="UP000248882">
    <property type="component" value="Unassembled WGS sequence"/>
</dbReference>
<organism evidence="1 2">
    <name type="scientific">Algoriphagus chordae</name>
    <dbReference type="NCBI Taxonomy" id="237019"/>
    <lineage>
        <taxon>Bacteria</taxon>
        <taxon>Pseudomonadati</taxon>
        <taxon>Bacteroidota</taxon>
        <taxon>Cytophagia</taxon>
        <taxon>Cytophagales</taxon>
        <taxon>Cyclobacteriaceae</taxon>
        <taxon>Algoriphagus</taxon>
    </lineage>
</organism>
<comment type="caution">
    <text evidence="1">The sequence shown here is derived from an EMBL/GenBank/DDBJ whole genome shotgun (WGS) entry which is preliminary data.</text>
</comment>
<evidence type="ECO:0000313" key="2">
    <source>
        <dbReference type="Proteomes" id="UP000248882"/>
    </source>
</evidence>
<dbReference type="AlphaFoldDB" id="A0A2W7QZP9"/>
<keyword evidence="2" id="KW-1185">Reference proteome</keyword>
<accession>A0A2W7QZP9</accession>
<protein>
    <submittedName>
        <fullName evidence="1">Uncharacterized protein</fullName>
    </submittedName>
</protein>
<gene>
    <name evidence="1" type="ORF">LV85_01362</name>
</gene>
<sequence>MDEGVWNVKSPKKNITPSGLNAYSTSLEGTSFVTFEGQK</sequence>
<dbReference type="EMBL" id="QKZT01000005">
    <property type="protein sequence ID" value="PZX54023.1"/>
    <property type="molecule type" value="Genomic_DNA"/>
</dbReference>
<reference evidence="1 2" key="1">
    <citation type="submission" date="2018-06" db="EMBL/GenBank/DDBJ databases">
        <title>Genomic Encyclopedia of Archaeal and Bacterial Type Strains, Phase II (KMG-II): from individual species to whole genera.</title>
        <authorList>
            <person name="Goeker M."/>
        </authorList>
    </citation>
    <scope>NUCLEOTIDE SEQUENCE [LARGE SCALE GENOMIC DNA]</scope>
    <source>
        <strain evidence="1 2">DSM 19830</strain>
    </source>
</reference>
<name>A0A2W7QZP9_9BACT</name>
<evidence type="ECO:0000313" key="1">
    <source>
        <dbReference type="EMBL" id="PZX54023.1"/>
    </source>
</evidence>
<proteinExistence type="predicted"/>